<name>A0A1E3VXI9_9HYPH</name>
<dbReference type="PANTHER" id="PTHR24567">
    <property type="entry name" value="CRP FAMILY TRANSCRIPTIONAL REGULATORY PROTEIN"/>
    <property type="match status" value="1"/>
</dbReference>
<dbReference type="SUPFAM" id="SSF51206">
    <property type="entry name" value="cAMP-binding domain-like"/>
    <property type="match status" value="1"/>
</dbReference>
<dbReference type="PANTHER" id="PTHR24567:SF26">
    <property type="entry name" value="REGULATORY PROTEIN YEIL"/>
    <property type="match status" value="1"/>
</dbReference>
<dbReference type="CDD" id="cd00038">
    <property type="entry name" value="CAP_ED"/>
    <property type="match status" value="1"/>
</dbReference>
<dbReference type="Proteomes" id="UP000094501">
    <property type="component" value="Unassembled WGS sequence"/>
</dbReference>
<dbReference type="GO" id="GO:0003677">
    <property type="term" value="F:DNA binding"/>
    <property type="evidence" value="ECO:0007669"/>
    <property type="project" value="UniProtKB-KW"/>
</dbReference>
<dbReference type="PRINTS" id="PR00034">
    <property type="entry name" value="HTHCRP"/>
</dbReference>
<evidence type="ECO:0000313" key="7">
    <source>
        <dbReference type="Proteomes" id="UP000094501"/>
    </source>
</evidence>
<dbReference type="GO" id="GO:0003700">
    <property type="term" value="F:DNA-binding transcription factor activity"/>
    <property type="evidence" value="ECO:0007669"/>
    <property type="project" value="TreeGrafter"/>
</dbReference>
<dbReference type="InterPro" id="IPR036390">
    <property type="entry name" value="WH_DNA-bd_sf"/>
</dbReference>
<dbReference type="Pfam" id="PF00027">
    <property type="entry name" value="cNMP_binding"/>
    <property type="match status" value="1"/>
</dbReference>
<keyword evidence="1" id="KW-0805">Transcription regulation</keyword>
<keyword evidence="2" id="KW-0238">DNA-binding</keyword>
<evidence type="ECO:0000259" key="5">
    <source>
        <dbReference type="PROSITE" id="PS51063"/>
    </source>
</evidence>
<dbReference type="RefSeq" id="WP_069438318.1">
    <property type="nucleotide sequence ID" value="NZ_LPWG01000014.1"/>
</dbReference>
<evidence type="ECO:0000259" key="4">
    <source>
        <dbReference type="PROSITE" id="PS50042"/>
    </source>
</evidence>
<dbReference type="SMART" id="SM00419">
    <property type="entry name" value="HTH_CRP"/>
    <property type="match status" value="1"/>
</dbReference>
<dbReference type="AlphaFoldDB" id="A0A1E3VXI9"/>
<dbReference type="InterPro" id="IPR014710">
    <property type="entry name" value="RmlC-like_jellyroll"/>
</dbReference>
<evidence type="ECO:0000313" key="6">
    <source>
        <dbReference type="EMBL" id="ODR97991.1"/>
    </source>
</evidence>
<dbReference type="SMART" id="SM00100">
    <property type="entry name" value="cNMP"/>
    <property type="match status" value="1"/>
</dbReference>
<sequence>MTAQDDVSAAFPFVGAMAPTAQDRLLRSIASKTVAPGTDLLRPGDAVDGVYLVRRGAIRVYYIEADGREGTLYWIEPGQSCILALNSLFAEIPYPAFASADADGADFLAIPGGVFRDLFSHEPAAQRFLFDQLSGRVFGLLQLLEQRMRLPQEERLIALLLAKAGDTAIVELSQEELARHLGTSREVVSRLLRNLANQDLIDSRPRRIALRDPGRLKDRLTETAG</sequence>
<keyword evidence="7" id="KW-1185">Reference proteome</keyword>
<dbReference type="Gene3D" id="2.60.120.10">
    <property type="entry name" value="Jelly Rolls"/>
    <property type="match status" value="1"/>
</dbReference>
<dbReference type="Pfam" id="PF13545">
    <property type="entry name" value="HTH_Crp_2"/>
    <property type="match status" value="1"/>
</dbReference>
<organism evidence="6 7">
    <name type="scientific">Methyloceanibacter methanicus</name>
    <dbReference type="NCBI Taxonomy" id="1774968"/>
    <lineage>
        <taxon>Bacteria</taxon>
        <taxon>Pseudomonadati</taxon>
        <taxon>Pseudomonadota</taxon>
        <taxon>Alphaproteobacteria</taxon>
        <taxon>Hyphomicrobiales</taxon>
        <taxon>Hyphomicrobiaceae</taxon>
        <taxon>Methyloceanibacter</taxon>
    </lineage>
</organism>
<dbReference type="InterPro" id="IPR036388">
    <property type="entry name" value="WH-like_DNA-bd_sf"/>
</dbReference>
<comment type="caution">
    <text evidence="6">The sequence shown here is derived from an EMBL/GenBank/DDBJ whole genome shotgun (WGS) entry which is preliminary data.</text>
</comment>
<gene>
    <name evidence="6" type="ORF">AUC68_10800</name>
</gene>
<dbReference type="SUPFAM" id="SSF46785">
    <property type="entry name" value="Winged helix' DNA-binding domain"/>
    <property type="match status" value="1"/>
</dbReference>
<dbReference type="PROSITE" id="PS50042">
    <property type="entry name" value="CNMP_BINDING_3"/>
    <property type="match status" value="1"/>
</dbReference>
<accession>A0A1E3VXI9</accession>
<dbReference type="OrthoDB" id="9776746at2"/>
<dbReference type="STRING" id="1774968.AUC68_10800"/>
<protein>
    <recommendedName>
        <fullName evidence="8">Crp/Fnr family transcriptional regulator</fullName>
    </recommendedName>
</protein>
<dbReference type="GO" id="GO:0005829">
    <property type="term" value="C:cytosol"/>
    <property type="evidence" value="ECO:0007669"/>
    <property type="project" value="TreeGrafter"/>
</dbReference>
<reference evidence="6 7" key="1">
    <citation type="journal article" date="2016" name="Environ. Microbiol.">
        <title>New Methyloceanibacter diversity from North Sea sediments includes methanotroph containing solely the soluble methane monooxygenase.</title>
        <authorList>
            <person name="Vekeman B."/>
            <person name="Kerckhof F.M."/>
            <person name="Cremers G."/>
            <person name="de Vos P."/>
            <person name="Vandamme P."/>
            <person name="Boon N."/>
            <person name="Op den Camp H.J."/>
            <person name="Heylen K."/>
        </authorList>
    </citation>
    <scope>NUCLEOTIDE SEQUENCE [LARGE SCALE GENOMIC DNA]</scope>
    <source>
        <strain evidence="6 7">R-67174</strain>
    </source>
</reference>
<dbReference type="InterPro" id="IPR000595">
    <property type="entry name" value="cNMP-bd_dom"/>
</dbReference>
<keyword evidence="3" id="KW-0804">Transcription</keyword>
<dbReference type="InterPro" id="IPR012318">
    <property type="entry name" value="HTH_CRP"/>
</dbReference>
<feature type="domain" description="HTH crp-type" evidence="5">
    <location>
        <begin position="150"/>
        <end position="214"/>
    </location>
</feature>
<dbReference type="Gene3D" id="1.10.10.10">
    <property type="entry name" value="Winged helix-like DNA-binding domain superfamily/Winged helix DNA-binding domain"/>
    <property type="match status" value="1"/>
</dbReference>
<evidence type="ECO:0008006" key="8">
    <source>
        <dbReference type="Google" id="ProtNLM"/>
    </source>
</evidence>
<evidence type="ECO:0000256" key="1">
    <source>
        <dbReference type="ARBA" id="ARBA00023015"/>
    </source>
</evidence>
<dbReference type="InterPro" id="IPR050397">
    <property type="entry name" value="Env_Response_Regulators"/>
</dbReference>
<evidence type="ECO:0000256" key="2">
    <source>
        <dbReference type="ARBA" id="ARBA00023125"/>
    </source>
</evidence>
<dbReference type="EMBL" id="LPWG01000014">
    <property type="protein sequence ID" value="ODR97991.1"/>
    <property type="molecule type" value="Genomic_DNA"/>
</dbReference>
<proteinExistence type="predicted"/>
<dbReference type="InterPro" id="IPR018490">
    <property type="entry name" value="cNMP-bd_dom_sf"/>
</dbReference>
<feature type="domain" description="Cyclic nucleotide-binding" evidence="4">
    <location>
        <begin position="13"/>
        <end position="136"/>
    </location>
</feature>
<evidence type="ECO:0000256" key="3">
    <source>
        <dbReference type="ARBA" id="ARBA00023163"/>
    </source>
</evidence>
<dbReference type="PROSITE" id="PS51063">
    <property type="entry name" value="HTH_CRP_2"/>
    <property type="match status" value="1"/>
</dbReference>